<comment type="caution">
    <text evidence="1">The sequence shown here is derived from an EMBL/GenBank/DDBJ whole genome shotgun (WGS) entry which is preliminary data.</text>
</comment>
<name>A0A0W1JEU2_DESHA</name>
<reference evidence="1 2" key="1">
    <citation type="submission" date="2015-12" db="EMBL/GenBank/DDBJ databases">
        <title>Draft Genome Sequence of Desulfitobacterium hafniense Strain DH, a Sulfate-reducing Bacterium Isolated from Paddy Soils.</title>
        <authorList>
            <person name="Bao P."/>
            <person name="Zhang X."/>
            <person name="Li G."/>
        </authorList>
    </citation>
    <scope>NUCLEOTIDE SEQUENCE [LARGE SCALE GENOMIC DNA]</scope>
    <source>
        <strain evidence="1 2">DH</strain>
    </source>
</reference>
<dbReference type="OrthoDB" id="7800169at2"/>
<sequence length="361" mass="42536">MIYTANARSNVKWDVMKKYYNLNKKKIMEMINCEFEKTIGILESKKIKYQSLKSILTPDHKGNKKEIVFCFDSSKIDSSWYGGTIFSHIIPLLDKKRKHAIFHGDFLSRGLSEDFAYKTLVENIIPLNPTNYVYSDQYFMVYITNLTEEEIKSFIEGLRKYPWFIGYGDMTYANTLKDILAYCLGQNCLQHNNIVIMSHEDDREDSENINLIGYPFENYGFKIISLKQYYYISFLEYKIESRAVDKSDLLFCLNTISNNAIEYEEFDIIVQPEKYKYVKAKNVAAMQKTGIKDMEVDKFTSMLKEKLHESYIYNLEINDYNIAKFNTNIEMDSIDSDEKVKLLASFDYNTEKQQLRLLNLF</sequence>
<dbReference type="EMBL" id="LOCK01000050">
    <property type="protein sequence ID" value="KTE90016.1"/>
    <property type="molecule type" value="Genomic_DNA"/>
</dbReference>
<accession>A0A0W1JEU2</accession>
<dbReference type="Proteomes" id="UP000054623">
    <property type="component" value="Unassembled WGS sequence"/>
</dbReference>
<dbReference type="AlphaFoldDB" id="A0A0W1JEU2"/>
<protein>
    <submittedName>
        <fullName evidence="1">Uncharacterized protein</fullName>
    </submittedName>
</protein>
<proteinExistence type="predicted"/>
<gene>
    <name evidence="1" type="ORF">AT727_08800</name>
</gene>
<evidence type="ECO:0000313" key="2">
    <source>
        <dbReference type="Proteomes" id="UP000054623"/>
    </source>
</evidence>
<evidence type="ECO:0000313" key="1">
    <source>
        <dbReference type="EMBL" id="KTE90016.1"/>
    </source>
</evidence>
<organism evidence="1 2">
    <name type="scientific">Desulfitobacterium hafniense</name>
    <name type="common">Desulfitobacterium frappieri</name>
    <dbReference type="NCBI Taxonomy" id="49338"/>
    <lineage>
        <taxon>Bacteria</taxon>
        <taxon>Bacillati</taxon>
        <taxon>Bacillota</taxon>
        <taxon>Clostridia</taxon>
        <taxon>Eubacteriales</taxon>
        <taxon>Desulfitobacteriaceae</taxon>
        <taxon>Desulfitobacterium</taxon>
    </lineage>
</organism>